<dbReference type="GO" id="GO:0036149">
    <property type="term" value="P:phosphatidylinositol acyl-chain remodeling"/>
    <property type="evidence" value="ECO:0007669"/>
    <property type="project" value="TreeGrafter"/>
</dbReference>
<dbReference type="EMBL" id="CAJFCJ010000002">
    <property type="protein sequence ID" value="CAD5111909.1"/>
    <property type="molecule type" value="Genomic_DNA"/>
</dbReference>
<accession>A0A7I8V8J6</accession>
<proteinExistence type="inferred from homology"/>
<dbReference type="GO" id="GO:0016746">
    <property type="term" value="F:acyltransferase activity"/>
    <property type="evidence" value="ECO:0007669"/>
    <property type="project" value="UniProtKB-KW"/>
</dbReference>
<dbReference type="Proteomes" id="UP000549394">
    <property type="component" value="Unassembled WGS sequence"/>
</dbReference>
<dbReference type="CDD" id="cd07990">
    <property type="entry name" value="LPLAT_LCLAT1-like"/>
    <property type="match status" value="1"/>
</dbReference>
<keyword evidence="3" id="KW-0012">Acyltransferase</keyword>
<comment type="similarity">
    <text evidence="1">Belongs to the 1-acyl-sn-glycerol-3-phosphate acyltransferase family.</text>
</comment>
<feature type="domain" description="Acyltransferase C-terminal" evidence="5">
    <location>
        <begin position="82"/>
        <end position="137"/>
    </location>
</feature>
<dbReference type="OrthoDB" id="189226at2759"/>
<sequence length="191" mass="21720">MIVFPEGTRYNPSQKQVMEKSRKYAKEQGLPELDYVLSPRYKAVQQCLKSLDSTVMYNVTIAYEGSVDENGKRKQAPGLIDFLNGRCKEVHIHMERIETKNIPKDDAGLGEWLHDRFMQKDKMLQRYYTVDGALSDGGIVNTLQLRETIPSFLFFLSMAVPLIVTATGRALYLKASLGSAVFSWIWMAITT</sequence>
<dbReference type="Pfam" id="PF16076">
    <property type="entry name" value="Acyltransf_C"/>
    <property type="match status" value="1"/>
</dbReference>
<feature type="transmembrane region" description="Helical" evidence="4">
    <location>
        <begin position="148"/>
        <end position="164"/>
    </location>
</feature>
<evidence type="ECO:0000256" key="1">
    <source>
        <dbReference type="ARBA" id="ARBA00008655"/>
    </source>
</evidence>
<evidence type="ECO:0000313" key="6">
    <source>
        <dbReference type="EMBL" id="CAD5111909.1"/>
    </source>
</evidence>
<evidence type="ECO:0000256" key="2">
    <source>
        <dbReference type="ARBA" id="ARBA00022679"/>
    </source>
</evidence>
<keyword evidence="7" id="KW-1185">Reference proteome</keyword>
<keyword evidence="4" id="KW-0472">Membrane</keyword>
<gene>
    <name evidence="6" type="ORF">DGYR_LOCUS1134</name>
</gene>
<dbReference type="InterPro" id="IPR032098">
    <property type="entry name" value="Acyltransf_C"/>
</dbReference>
<dbReference type="GO" id="GO:0005783">
    <property type="term" value="C:endoplasmic reticulum"/>
    <property type="evidence" value="ECO:0007669"/>
    <property type="project" value="TreeGrafter"/>
</dbReference>
<keyword evidence="4" id="KW-0812">Transmembrane</keyword>
<dbReference type="PANTHER" id="PTHR10983:SF73">
    <property type="entry name" value="1-ACYL-SN-GLYCEROL-3-PHOSPHATE ACYLTRANSFERASE EPSILON"/>
    <property type="match status" value="1"/>
</dbReference>
<keyword evidence="4" id="KW-1133">Transmembrane helix</keyword>
<evidence type="ECO:0000313" key="7">
    <source>
        <dbReference type="Proteomes" id="UP000549394"/>
    </source>
</evidence>
<evidence type="ECO:0000256" key="3">
    <source>
        <dbReference type="ARBA" id="ARBA00023315"/>
    </source>
</evidence>
<protein>
    <submittedName>
        <fullName evidence="6">DgyrCDS1170</fullName>
    </submittedName>
</protein>
<dbReference type="AlphaFoldDB" id="A0A7I8V8J6"/>
<comment type="caution">
    <text evidence="6">The sequence shown here is derived from an EMBL/GenBank/DDBJ whole genome shotgun (WGS) entry which is preliminary data.</text>
</comment>
<name>A0A7I8V8J6_9ANNE</name>
<organism evidence="6 7">
    <name type="scientific">Dimorphilus gyrociliatus</name>
    <dbReference type="NCBI Taxonomy" id="2664684"/>
    <lineage>
        <taxon>Eukaryota</taxon>
        <taxon>Metazoa</taxon>
        <taxon>Spiralia</taxon>
        <taxon>Lophotrochozoa</taxon>
        <taxon>Annelida</taxon>
        <taxon>Polychaeta</taxon>
        <taxon>Polychaeta incertae sedis</taxon>
        <taxon>Dinophilidae</taxon>
        <taxon>Dimorphilus</taxon>
    </lineage>
</organism>
<evidence type="ECO:0000259" key="5">
    <source>
        <dbReference type="Pfam" id="PF16076"/>
    </source>
</evidence>
<evidence type="ECO:0000256" key="4">
    <source>
        <dbReference type="SAM" id="Phobius"/>
    </source>
</evidence>
<dbReference type="PANTHER" id="PTHR10983">
    <property type="entry name" value="1-ACYLGLYCEROL-3-PHOSPHATE ACYLTRANSFERASE-RELATED"/>
    <property type="match status" value="1"/>
</dbReference>
<keyword evidence="2" id="KW-0808">Transferase</keyword>
<dbReference type="GO" id="GO:0005739">
    <property type="term" value="C:mitochondrion"/>
    <property type="evidence" value="ECO:0007669"/>
    <property type="project" value="TreeGrafter"/>
</dbReference>
<reference evidence="6 7" key="1">
    <citation type="submission" date="2020-08" db="EMBL/GenBank/DDBJ databases">
        <authorList>
            <person name="Hejnol A."/>
        </authorList>
    </citation>
    <scope>NUCLEOTIDE SEQUENCE [LARGE SCALE GENOMIC DNA]</scope>
</reference>